<name>A0A233RK40_9GAMM</name>
<dbReference type="InterPro" id="IPR016181">
    <property type="entry name" value="Acyl_CoA_acyltransferase"/>
</dbReference>
<organism evidence="2 3">
    <name type="scientific">Oceanimonas doudoroffii</name>
    <dbReference type="NCBI Taxonomy" id="84158"/>
    <lineage>
        <taxon>Bacteria</taxon>
        <taxon>Pseudomonadati</taxon>
        <taxon>Pseudomonadota</taxon>
        <taxon>Gammaproteobacteria</taxon>
        <taxon>Aeromonadales</taxon>
        <taxon>Aeromonadaceae</taxon>
        <taxon>Oceanimonas</taxon>
    </lineage>
</organism>
<dbReference type="AlphaFoldDB" id="A0A233RK40"/>
<reference evidence="2 3" key="1">
    <citation type="submission" date="2017-08" db="EMBL/GenBank/DDBJ databases">
        <title>A Genome Sequence of Oceanimonas doudoroffii ATCC 27123T.</title>
        <authorList>
            <person name="Brennan M.A."/>
            <person name="Maclea K.S."/>
            <person name="Mcclelland W.D."/>
            <person name="Trachtenberg A.M."/>
        </authorList>
    </citation>
    <scope>NUCLEOTIDE SEQUENCE [LARGE SCALE GENOMIC DNA]</scope>
    <source>
        <strain evidence="2 3">ATCC 27123</strain>
    </source>
</reference>
<dbReference type="OrthoDB" id="1178186at2"/>
<dbReference type="Proteomes" id="UP000242757">
    <property type="component" value="Unassembled WGS sequence"/>
</dbReference>
<proteinExistence type="predicted"/>
<evidence type="ECO:0000313" key="3">
    <source>
        <dbReference type="Proteomes" id="UP000242757"/>
    </source>
</evidence>
<evidence type="ECO:0000259" key="1">
    <source>
        <dbReference type="PROSITE" id="PS51186"/>
    </source>
</evidence>
<evidence type="ECO:0000313" key="2">
    <source>
        <dbReference type="EMBL" id="OXY83758.1"/>
    </source>
</evidence>
<sequence length="134" mass="15347">MKVEVLTVEEVLPLRHAVLWPNEPVAFCRVAEDDTGAHFGIRQHGEVVCVASVFFSGDTARLRKFATRVECQGQGMGSVMLQFLIEHLRARGVRVFWFDARASALDFYQRFGFAVEGERFYKHGVAYYRMSRVL</sequence>
<dbReference type="InterPro" id="IPR000182">
    <property type="entry name" value="GNAT_dom"/>
</dbReference>
<keyword evidence="3" id="KW-1185">Reference proteome</keyword>
<dbReference type="Gene3D" id="3.40.630.30">
    <property type="match status" value="1"/>
</dbReference>
<gene>
    <name evidence="2" type="ORF">B6S08_03325</name>
</gene>
<accession>A0A233RK40</accession>
<dbReference type="RefSeq" id="WP_094200528.1">
    <property type="nucleotide sequence ID" value="NZ_NBIM01000001.1"/>
</dbReference>
<keyword evidence="2" id="KW-0808">Transferase</keyword>
<dbReference type="Pfam" id="PF13673">
    <property type="entry name" value="Acetyltransf_10"/>
    <property type="match status" value="1"/>
</dbReference>
<feature type="domain" description="N-acetyltransferase" evidence="1">
    <location>
        <begin position="1"/>
        <end position="134"/>
    </location>
</feature>
<dbReference type="PROSITE" id="PS51186">
    <property type="entry name" value="GNAT"/>
    <property type="match status" value="1"/>
</dbReference>
<dbReference type="EMBL" id="NBIM01000001">
    <property type="protein sequence ID" value="OXY83758.1"/>
    <property type="molecule type" value="Genomic_DNA"/>
</dbReference>
<dbReference type="GO" id="GO:0016747">
    <property type="term" value="F:acyltransferase activity, transferring groups other than amino-acyl groups"/>
    <property type="evidence" value="ECO:0007669"/>
    <property type="project" value="InterPro"/>
</dbReference>
<comment type="caution">
    <text evidence="2">The sequence shown here is derived from an EMBL/GenBank/DDBJ whole genome shotgun (WGS) entry which is preliminary data.</text>
</comment>
<protein>
    <submittedName>
        <fullName evidence="2">GNAT family N-acetyltransferase</fullName>
    </submittedName>
</protein>
<dbReference type="SUPFAM" id="SSF55729">
    <property type="entry name" value="Acyl-CoA N-acyltransferases (Nat)"/>
    <property type="match status" value="1"/>
</dbReference>